<organism evidence="4 5">
    <name type="scientific">Zophobas morio</name>
    <dbReference type="NCBI Taxonomy" id="2755281"/>
    <lineage>
        <taxon>Eukaryota</taxon>
        <taxon>Metazoa</taxon>
        <taxon>Ecdysozoa</taxon>
        <taxon>Arthropoda</taxon>
        <taxon>Hexapoda</taxon>
        <taxon>Insecta</taxon>
        <taxon>Pterygota</taxon>
        <taxon>Neoptera</taxon>
        <taxon>Endopterygota</taxon>
        <taxon>Coleoptera</taxon>
        <taxon>Polyphaga</taxon>
        <taxon>Cucujiformia</taxon>
        <taxon>Tenebrionidae</taxon>
        <taxon>Zophobas</taxon>
    </lineage>
</organism>
<evidence type="ECO:0000259" key="3">
    <source>
        <dbReference type="SMART" id="SM00645"/>
    </source>
</evidence>
<evidence type="ECO:0000313" key="5">
    <source>
        <dbReference type="Proteomes" id="UP001168821"/>
    </source>
</evidence>
<dbReference type="GO" id="GO:0008234">
    <property type="term" value="F:cysteine-type peptidase activity"/>
    <property type="evidence" value="ECO:0007669"/>
    <property type="project" value="InterPro"/>
</dbReference>
<evidence type="ECO:0000256" key="2">
    <source>
        <dbReference type="SAM" id="SignalP"/>
    </source>
</evidence>
<dbReference type="SUPFAM" id="SSF54001">
    <property type="entry name" value="Cysteine proteinases"/>
    <property type="match status" value="1"/>
</dbReference>
<comment type="caution">
    <text evidence="4">The sequence shown here is derived from an EMBL/GenBank/DDBJ whole genome shotgun (WGS) entry which is preliminary data.</text>
</comment>
<reference evidence="4" key="1">
    <citation type="journal article" date="2023" name="G3 (Bethesda)">
        <title>Whole genome assemblies of Zophobas morio and Tenebrio molitor.</title>
        <authorList>
            <person name="Kaur S."/>
            <person name="Stinson S.A."/>
            <person name="diCenzo G.C."/>
        </authorList>
    </citation>
    <scope>NUCLEOTIDE SEQUENCE</scope>
    <source>
        <strain evidence="4">QUZm001</strain>
    </source>
</reference>
<keyword evidence="2" id="KW-0732">Signal</keyword>
<dbReference type="PANTHER" id="PTHR12411">
    <property type="entry name" value="CYSTEINE PROTEASE FAMILY C1-RELATED"/>
    <property type="match status" value="1"/>
</dbReference>
<accession>A0AA38MBB1</accession>
<gene>
    <name evidence="4" type="ORF">Zmor_016817</name>
</gene>
<sequence length="431" mass="48991">MKFLLILLPHILSILSKTTFMTEDEIVHCLKHTTMEWTFEKNPNVNLTFEKQKTVKLNRETSYRKDNISMLYHKTAFLTNLPESFDSREKWPQCKDIINHIRDQGNCAGSWAAITASVFSDRICIGSEGETKVHISAESILDCCNECMLTMDRPCDGGFPYLAWHHIQEYGAVTGGELDSGEGCQPYSEAHFRGDASPCTKSCTNRKYDKTYTNDTYFPELIYLLDESQDQIQKEIMDHGPVMGLMEINEDLAFYKKGLYHPTCGESLGYQAFKIVGWGLRDDELEYWLVANCWGPKWGDSGFFKVWKDVDFRFLQNEVRACRMTPLDLQEFVISNPDAEKFYYAGGKKLLWDRACLLLYGISTAGVTLESEWYSRVPQVTRNPTDFRLENWRSDCASCADGIGVGHGVNNSSKLASPFARTAAPMPSTPG</sequence>
<dbReference type="CDD" id="cd02620">
    <property type="entry name" value="Peptidase_C1A_CathepsinB"/>
    <property type="match status" value="1"/>
</dbReference>
<dbReference type="Gene3D" id="3.90.70.10">
    <property type="entry name" value="Cysteine proteinases"/>
    <property type="match status" value="1"/>
</dbReference>
<dbReference type="GO" id="GO:0006508">
    <property type="term" value="P:proteolysis"/>
    <property type="evidence" value="ECO:0007669"/>
    <property type="project" value="InterPro"/>
</dbReference>
<dbReference type="Proteomes" id="UP001168821">
    <property type="component" value="Unassembled WGS sequence"/>
</dbReference>
<protein>
    <recommendedName>
        <fullName evidence="3">Peptidase C1A papain C-terminal domain-containing protein</fullName>
    </recommendedName>
</protein>
<feature type="chain" id="PRO_5041416465" description="Peptidase C1A papain C-terminal domain-containing protein" evidence="2">
    <location>
        <begin position="17"/>
        <end position="431"/>
    </location>
</feature>
<comment type="similarity">
    <text evidence="1">Belongs to the peptidase C1 family.</text>
</comment>
<dbReference type="Pfam" id="PF00112">
    <property type="entry name" value="Peptidase_C1"/>
    <property type="match status" value="1"/>
</dbReference>
<name>A0AA38MBB1_9CUCU</name>
<dbReference type="AlphaFoldDB" id="A0AA38MBB1"/>
<feature type="signal peptide" evidence="2">
    <location>
        <begin position="1"/>
        <end position="16"/>
    </location>
</feature>
<evidence type="ECO:0000313" key="4">
    <source>
        <dbReference type="EMBL" id="KAJ3650735.1"/>
    </source>
</evidence>
<dbReference type="SMART" id="SM00645">
    <property type="entry name" value="Pept_C1"/>
    <property type="match status" value="1"/>
</dbReference>
<feature type="domain" description="Peptidase C1A papain C-terminal" evidence="3">
    <location>
        <begin position="81"/>
        <end position="323"/>
    </location>
</feature>
<dbReference type="InterPro" id="IPR038765">
    <property type="entry name" value="Papain-like_cys_pep_sf"/>
</dbReference>
<proteinExistence type="inferred from homology"/>
<dbReference type="EMBL" id="JALNTZ010000005">
    <property type="protein sequence ID" value="KAJ3650735.1"/>
    <property type="molecule type" value="Genomic_DNA"/>
</dbReference>
<keyword evidence="5" id="KW-1185">Reference proteome</keyword>
<dbReference type="InterPro" id="IPR013128">
    <property type="entry name" value="Peptidase_C1A"/>
</dbReference>
<dbReference type="InterPro" id="IPR000668">
    <property type="entry name" value="Peptidase_C1A_C"/>
</dbReference>
<evidence type="ECO:0000256" key="1">
    <source>
        <dbReference type="ARBA" id="ARBA00008455"/>
    </source>
</evidence>